<evidence type="ECO:0000259" key="2">
    <source>
        <dbReference type="Pfam" id="PF01408"/>
    </source>
</evidence>
<evidence type="ECO:0000259" key="3">
    <source>
        <dbReference type="Pfam" id="PF22725"/>
    </source>
</evidence>
<feature type="domain" description="GFO/IDH/MocA-like oxidoreductase" evidence="3">
    <location>
        <begin position="133"/>
        <end position="255"/>
    </location>
</feature>
<keyword evidence="1 4" id="KW-0560">Oxidoreductase</keyword>
<accession>A0A2H5XE06</accession>
<name>A0A2H5XE06_9BACT</name>
<dbReference type="SUPFAM" id="SSF51735">
    <property type="entry name" value="NAD(P)-binding Rossmann-fold domains"/>
    <property type="match status" value="1"/>
</dbReference>
<comment type="caution">
    <text evidence="4">The sequence shown here is derived from an EMBL/GenBank/DDBJ whole genome shotgun (WGS) entry which is preliminary data.</text>
</comment>
<dbReference type="PANTHER" id="PTHR43818:SF11">
    <property type="entry name" value="BCDNA.GH03377"/>
    <property type="match status" value="1"/>
</dbReference>
<dbReference type="InterPro" id="IPR000683">
    <property type="entry name" value="Gfo/Idh/MocA-like_OxRdtase_N"/>
</dbReference>
<gene>
    <name evidence="4" type="primary">iolX_13</name>
    <name evidence="4" type="ORF">HRbin17_01945</name>
</gene>
<evidence type="ECO:0000313" key="4">
    <source>
        <dbReference type="EMBL" id="GBC99421.1"/>
    </source>
</evidence>
<dbReference type="AlphaFoldDB" id="A0A2H5XE06"/>
<dbReference type="SUPFAM" id="SSF55347">
    <property type="entry name" value="Glyceraldehyde-3-phosphate dehydrogenase-like, C-terminal domain"/>
    <property type="match status" value="1"/>
</dbReference>
<dbReference type="Pfam" id="PF01408">
    <property type="entry name" value="GFO_IDH_MocA"/>
    <property type="match status" value="1"/>
</dbReference>
<dbReference type="GO" id="GO:0000166">
    <property type="term" value="F:nucleotide binding"/>
    <property type="evidence" value="ECO:0007669"/>
    <property type="project" value="InterPro"/>
</dbReference>
<dbReference type="Gene3D" id="3.40.50.720">
    <property type="entry name" value="NAD(P)-binding Rossmann-like Domain"/>
    <property type="match status" value="1"/>
</dbReference>
<reference evidence="5" key="1">
    <citation type="submission" date="2017-09" db="EMBL/GenBank/DDBJ databases">
        <title>Metaegenomics of thermophilic ammonia-oxidizing enrichment culture.</title>
        <authorList>
            <person name="Kato S."/>
            <person name="Suzuki K."/>
        </authorList>
    </citation>
    <scope>NUCLEOTIDE SEQUENCE [LARGE SCALE GENOMIC DNA]</scope>
</reference>
<evidence type="ECO:0000256" key="1">
    <source>
        <dbReference type="ARBA" id="ARBA00023002"/>
    </source>
</evidence>
<dbReference type="Pfam" id="PF22725">
    <property type="entry name" value="GFO_IDH_MocA_C3"/>
    <property type="match status" value="1"/>
</dbReference>
<dbReference type="EC" id="1.1.1.370" evidence="4"/>
<sequence length="348" mass="38786">MASVVRIGLIGSGFVSTFYMQGLKDVAGHEVKIVASPHAERSEAFAKRWNIPEWTTDIDGTIRRTDLDLIILGVPNFVHAELAVKCAQAGKNVVCTKPLARNKQEAKRMLEAVKAAGVLHGYAETEVFSPAVMKAREFIERGSIGKVLMVRSREAHAGPHADWFWQKELAGGGALLDMGCHMVEAARYFVGKDNPIVEVLAWGDRLYHHDRTDAEDNAVLLMRFEGGQLAIAETSWTARGGLDLRNEVYGTDGAIFTDVTRETGIRVFALKGAGYIVEKGETDIGWLIPPIEEAWVYGYREEMKHFVECVAQNTMPRETFEDGYIVNCVLDAAYRSMATKQWERVDYN</sequence>
<dbReference type="PANTHER" id="PTHR43818">
    <property type="entry name" value="BCDNA.GH03377"/>
    <property type="match status" value="1"/>
</dbReference>
<protein>
    <submittedName>
        <fullName evidence="4">Scyllo-inositol 2-dehydrogenase (NAD(+))</fullName>
        <ecNumber evidence="4">1.1.1.370</ecNumber>
    </submittedName>
</protein>
<organism evidence="4 5">
    <name type="scientific">Candidatus Fervidibacter japonicus</name>
    <dbReference type="NCBI Taxonomy" id="2035412"/>
    <lineage>
        <taxon>Bacteria</taxon>
        <taxon>Candidatus Fervidibacterota</taxon>
        <taxon>Candidatus Fervidibacter</taxon>
    </lineage>
</organism>
<dbReference type="EMBL" id="BEHT01000027">
    <property type="protein sequence ID" value="GBC99421.1"/>
    <property type="molecule type" value="Genomic_DNA"/>
</dbReference>
<dbReference type="Proteomes" id="UP000236173">
    <property type="component" value="Unassembled WGS sequence"/>
</dbReference>
<evidence type="ECO:0000313" key="5">
    <source>
        <dbReference type="Proteomes" id="UP000236173"/>
    </source>
</evidence>
<dbReference type="InterPro" id="IPR036291">
    <property type="entry name" value="NAD(P)-bd_dom_sf"/>
</dbReference>
<dbReference type="Gene3D" id="3.30.360.10">
    <property type="entry name" value="Dihydrodipicolinate Reductase, domain 2"/>
    <property type="match status" value="1"/>
</dbReference>
<dbReference type="InterPro" id="IPR050463">
    <property type="entry name" value="Gfo/Idh/MocA_oxidrdct_glycsds"/>
</dbReference>
<feature type="domain" description="Gfo/Idh/MocA-like oxidoreductase N-terminal" evidence="2">
    <location>
        <begin position="5"/>
        <end position="119"/>
    </location>
</feature>
<dbReference type="GO" id="GO:0016491">
    <property type="term" value="F:oxidoreductase activity"/>
    <property type="evidence" value="ECO:0007669"/>
    <property type="project" value="UniProtKB-KW"/>
</dbReference>
<dbReference type="InterPro" id="IPR055170">
    <property type="entry name" value="GFO_IDH_MocA-like_dom"/>
</dbReference>
<proteinExistence type="predicted"/>